<keyword evidence="2" id="KW-0732">Signal</keyword>
<reference evidence="3" key="1">
    <citation type="submission" date="2018-01" db="EMBL/GenBank/DDBJ databases">
        <title>An insight into the sialome of Amazonian anophelines.</title>
        <authorList>
            <person name="Ribeiro J.M."/>
            <person name="Scarpassa V."/>
            <person name="Calvo E."/>
        </authorList>
    </citation>
    <scope>NUCLEOTIDE SEQUENCE</scope>
</reference>
<feature type="signal peptide" evidence="2">
    <location>
        <begin position="1"/>
        <end position="25"/>
    </location>
</feature>
<feature type="chain" id="PRO_5014869712" evidence="2">
    <location>
        <begin position="26"/>
        <end position="146"/>
    </location>
</feature>
<sequence length="146" mass="14192">MAALVTAWPTCWLICCLVLAGIICAIPAPAPPGRDGIRGAGRAWPLGRPPGNGGAAPPPGRFGIAGAGRALAGAGGGPRPAGAPPMEPSDPCCCGAALRGPPGLGGDSRGLSRPLDSQSFFTGGGTGVVKVAIDTSPMMRSASLQA</sequence>
<keyword evidence="3" id="KW-0176">Collagen</keyword>
<evidence type="ECO:0000256" key="1">
    <source>
        <dbReference type="SAM" id="MobiDB-lite"/>
    </source>
</evidence>
<name>A0A2M4DAW7_ANODA</name>
<dbReference type="AlphaFoldDB" id="A0A2M4DAW7"/>
<dbReference type="GO" id="GO:0005581">
    <property type="term" value="C:collagen trimer"/>
    <property type="evidence" value="ECO:0007669"/>
    <property type="project" value="UniProtKB-KW"/>
</dbReference>
<feature type="region of interest" description="Disordered" evidence="1">
    <location>
        <begin position="39"/>
        <end position="88"/>
    </location>
</feature>
<proteinExistence type="predicted"/>
<dbReference type="EMBL" id="GGFL01010544">
    <property type="protein sequence ID" value="MBW74722.1"/>
    <property type="molecule type" value="Transcribed_RNA"/>
</dbReference>
<organism evidence="3">
    <name type="scientific">Anopheles darlingi</name>
    <name type="common">Mosquito</name>
    <dbReference type="NCBI Taxonomy" id="43151"/>
    <lineage>
        <taxon>Eukaryota</taxon>
        <taxon>Metazoa</taxon>
        <taxon>Ecdysozoa</taxon>
        <taxon>Arthropoda</taxon>
        <taxon>Hexapoda</taxon>
        <taxon>Insecta</taxon>
        <taxon>Pterygota</taxon>
        <taxon>Neoptera</taxon>
        <taxon>Endopterygota</taxon>
        <taxon>Diptera</taxon>
        <taxon>Nematocera</taxon>
        <taxon>Culicoidea</taxon>
        <taxon>Culicidae</taxon>
        <taxon>Anophelinae</taxon>
        <taxon>Anopheles</taxon>
    </lineage>
</organism>
<accession>A0A2M4DAW7</accession>
<protein>
    <submittedName>
        <fullName evidence="3">Putative collagen triple helix repeat protein</fullName>
    </submittedName>
</protein>
<evidence type="ECO:0000256" key="2">
    <source>
        <dbReference type="SAM" id="SignalP"/>
    </source>
</evidence>
<feature type="compositionally biased region" description="Low complexity" evidence="1">
    <location>
        <begin position="61"/>
        <end position="72"/>
    </location>
</feature>
<evidence type="ECO:0000313" key="3">
    <source>
        <dbReference type="EMBL" id="MBW74722.1"/>
    </source>
</evidence>